<sequence>MKTSSAGRGQRVPSENSSIINTQQVLTGDQLKYSTPKYSSFNISSVLSPKSAIQPSRPFKVLTFDSFASSPCSHANPGIRDFDQKPDFKIPKGYKTYKISNEEPITGSILNQKYSIFASTTDQKSSTYNSLFKKSSLEDEAYKLDDSVNEDNSVTKPDENVTNMDEKSREGDFGILPQHMFCKNCNIETTSIVSIKMPTLPFWRVMCCISSVTDVCSDLESLDRYQEYQHRCRNCKFVLN</sequence>
<dbReference type="EMBL" id="MPUH01000202">
    <property type="protein sequence ID" value="OMJ86550.1"/>
    <property type="molecule type" value="Genomic_DNA"/>
</dbReference>
<dbReference type="OrthoDB" id="323311at2759"/>
<organism evidence="2 3">
    <name type="scientific">Stentor coeruleus</name>
    <dbReference type="NCBI Taxonomy" id="5963"/>
    <lineage>
        <taxon>Eukaryota</taxon>
        <taxon>Sar</taxon>
        <taxon>Alveolata</taxon>
        <taxon>Ciliophora</taxon>
        <taxon>Postciliodesmatophora</taxon>
        <taxon>Heterotrichea</taxon>
        <taxon>Heterotrichida</taxon>
        <taxon>Stentoridae</taxon>
        <taxon>Stentor</taxon>
    </lineage>
</organism>
<dbReference type="Proteomes" id="UP000187209">
    <property type="component" value="Unassembled WGS sequence"/>
</dbReference>
<evidence type="ECO:0008006" key="4">
    <source>
        <dbReference type="Google" id="ProtNLM"/>
    </source>
</evidence>
<accession>A0A1R2CC56</accession>
<dbReference type="AlphaFoldDB" id="A0A1R2CC56"/>
<feature type="region of interest" description="Disordered" evidence="1">
    <location>
        <begin position="1"/>
        <end position="21"/>
    </location>
</feature>
<reference evidence="2 3" key="1">
    <citation type="submission" date="2016-11" db="EMBL/GenBank/DDBJ databases">
        <title>The macronuclear genome of Stentor coeruleus: a giant cell with tiny introns.</title>
        <authorList>
            <person name="Slabodnick M."/>
            <person name="Ruby J.G."/>
            <person name="Reiff S.B."/>
            <person name="Swart E.C."/>
            <person name="Gosai S."/>
            <person name="Prabakaran S."/>
            <person name="Witkowska E."/>
            <person name="Larue G.E."/>
            <person name="Fisher S."/>
            <person name="Freeman R.M."/>
            <person name="Gunawardena J."/>
            <person name="Chu W."/>
            <person name="Stover N.A."/>
            <person name="Gregory B.D."/>
            <person name="Nowacki M."/>
            <person name="Derisi J."/>
            <person name="Roy S.W."/>
            <person name="Marshall W.F."/>
            <person name="Sood P."/>
        </authorList>
    </citation>
    <scope>NUCLEOTIDE SEQUENCE [LARGE SCALE GENOMIC DNA]</scope>
    <source>
        <strain evidence="2">WM001</strain>
    </source>
</reference>
<comment type="caution">
    <text evidence="2">The sequence shown here is derived from an EMBL/GenBank/DDBJ whole genome shotgun (WGS) entry which is preliminary data.</text>
</comment>
<name>A0A1R2CC56_9CILI</name>
<keyword evidence="3" id="KW-1185">Reference proteome</keyword>
<evidence type="ECO:0000313" key="3">
    <source>
        <dbReference type="Proteomes" id="UP000187209"/>
    </source>
</evidence>
<proteinExistence type="predicted"/>
<evidence type="ECO:0000313" key="2">
    <source>
        <dbReference type="EMBL" id="OMJ86550.1"/>
    </source>
</evidence>
<protein>
    <recommendedName>
        <fullName evidence="4">LITAF domain-containing protein</fullName>
    </recommendedName>
</protein>
<gene>
    <name evidence="2" type="ORF">SteCoe_11902</name>
</gene>
<evidence type="ECO:0000256" key="1">
    <source>
        <dbReference type="SAM" id="MobiDB-lite"/>
    </source>
</evidence>